<feature type="transmembrane region" description="Helical" evidence="1">
    <location>
        <begin position="47"/>
        <end position="66"/>
    </location>
</feature>
<reference evidence="3" key="1">
    <citation type="submission" date="2016-11" db="EMBL/GenBank/DDBJ databases">
        <authorList>
            <person name="Varghese N."/>
            <person name="Submissions S."/>
        </authorList>
    </citation>
    <scope>NUCLEOTIDE SEQUENCE [LARGE SCALE GENOMIC DNA]</scope>
    <source>
        <strain evidence="3">DSM 16579</strain>
    </source>
</reference>
<dbReference type="EMBL" id="FQVF01000004">
    <property type="protein sequence ID" value="SHE91223.1"/>
    <property type="molecule type" value="Genomic_DNA"/>
</dbReference>
<keyword evidence="1" id="KW-0812">Transmembrane</keyword>
<dbReference type="STRING" id="1122206.SAMN02745753_01037"/>
<feature type="transmembrane region" description="Helical" evidence="1">
    <location>
        <begin position="24"/>
        <end position="41"/>
    </location>
</feature>
<dbReference type="AlphaFoldDB" id="A0A1M4XCU6"/>
<accession>A0A1M4XCU6</accession>
<organism evidence="2 3">
    <name type="scientific">Marinomonas polaris DSM 16579</name>
    <dbReference type="NCBI Taxonomy" id="1122206"/>
    <lineage>
        <taxon>Bacteria</taxon>
        <taxon>Pseudomonadati</taxon>
        <taxon>Pseudomonadota</taxon>
        <taxon>Gammaproteobacteria</taxon>
        <taxon>Oceanospirillales</taxon>
        <taxon>Oceanospirillaceae</taxon>
        <taxon>Marinomonas</taxon>
    </lineage>
</organism>
<feature type="transmembrane region" description="Helical" evidence="1">
    <location>
        <begin position="135"/>
        <end position="159"/>
    </location>
</feature>
<name>A0A1M4XCU6_9GAMM</name>
<feature type="transmembrane region" description="Helical" evidence="1">
    <location>
        <begin position="78"/>
        <end position="99"/>
    </location>
</feature>
<dbReference type="Proteomes" id="UP000184517">
    <property type="component" value="Unassembled WGS sequence"/>
</dbReference>
<sequence length="160" mass="17067">MNTNIENTIEAKVEEVYLSFKESLVVLAVVSIVSLASNWAGTGINPIKALPAMLIIYGMILVGLLLTKYVRIGFPAVAWVSLISVLLTLPISPVSAPILAELKNLNFLSIVTPVLAYAAMAITKMEVDLFKRSGFKIAAISILVFTGTYVGSALVANALL</sequence>
<feature type="transmembrane region" description="Helical" evidence="1">
    <location>
        <begin position="105"/>
        <end position="123"/>
    </location>
</feature>
<proteinExistence type="predicted"/>
<gene>
    <name evidence="2" type="ORF">SAMN02745753_01037</name>
</gene>
<evidence type="ECO:0000256" key="1">
    <source>
        <dbReference type="SAM" id="Phobius"/>
    </source>
</evidence>
<evidence type="ECO:0000313" key="2">
    <source>
        <dbReference type="EMBL" id="SHE91223.1"/>
    </source>
</evidence>
<keyword evidence="1" id="KW-0472">Membrane</keyword>
<evidence type="ECO:0000313" key="3">
    <source>
        <dbReference type="Proteomes" id="UP000184517"/>
    </source>
</evidence>
<keyword evidence="1" id="KW-1133">Transmembrane helix</keyword>
<protein>
    <submittedName>
        <fullName evidence="2">Uncharacterized protein</fullName>
    </submittedName>
</protein>
<dbReference type="RefSeq" id="WP_072838660.1">
    <property type="nucleotide sequence ID" value="NZ_FQVF01000004.1"/>
</dbReference>
<keyword evidence="3" id="KW-1185">Reference proteome</keyword>